<dbReference type="RefSeq" id="WP_272462084.1">
    <property type="nucleotide sequence ID" value="NZ_JAPFQL010000035.1"/>
</dbReference>
<evidence type="ECO:0000259" key="1">
    <source>
        <dbReference type="Pfam" id="PF12697"/>
    </source>
</evidence>
<evidence type="ECO:0000313" key="2">
    <source>
        <dbReference type="EMBL" id="MDC5697507.1"/>
    </source>
</evidence>
<dbReference type="Proteomes" id="UP001150259">
    <property type="component" value="Unassembled WGS sequence"/>
</dbReference>
<keyword evidence="2" id="KW-0378">Hydrolase</keyword>
<comment type="caution">
    <text evidence="2">The sequence shown here is derived from an EMBL/GenBank/DDBJ whole genome shotgun (WGS) entry which is preliminary data.</text>
</comment>
<evidence type="ECO:0000313" key="3">
    <source>
        <dbReference type="Proteomes" id="UP001150259"/>
    </source>
</evidence>
<proteinExistence type="predicted"/>
<accession>A0ABT5GH19</accession>
<feature type="domain" description="AB hydrolase-1" evidence="1">
    <location>
        <begin position="37"/>
        <end position="248"/>
    </location>
</feature>
<dbReference type="GO" id="GO:0016787">
    <property type="term" value="F:hydrolase activity"/>
    <property type="evidence" value="ECO:0007669"/>
    <property type="project" value="UniProtKB-KW"/>
</dbReference>
<dbReference type="Pfam" id="PF12697">
    <property type="entry name" value="Abhydrolase_6"/>
    <property type="match status" value="1"/>
</dbReference>
<organism evidence="2 3">
    <name type="scientific">Intrasporangium calvum</name>
    <dbReference type="NCBI Taxonomy" id="53358"/>
    <lineage>
        <taxon>Bacteria</taxon>
        <taxon>Bacillati</taxon>
        <taxon>Actinomycetota</taxon>
        <taxon>Actinomycetes</taxon>
        <taxon>Micrococcales</taxon>
        <taxon>Intrasporangiaceae</taxon>
        <taxon>Intrasporangium</taxon>
    </lineage>
</organism>
<dbReference type="Gene3D" id="3.40.50.1820">
    <property type="entry name" value="alpha/beta hydrolase"/>
    <property type="match status" value="1"/>
</dbReference>
<dbReference type="InterPro" id="IPR029058">
    <property type="entry name" value="AB_hydrolase_fold"/>
</dbReference>
<protein>
    <submittedName>
        <fullName evidence="2">Alpha/beta hydrolase</fullName>
    </submittedName>
</protein>
<dbReference type="InterPro" id="IPR000073">
    <property type="entry name" value="AB_hydrolase_1"/>
</dbReference>
<reference evidence="2 3" key="1">
    <citation type="submission" date="2022-11" db="EMBL/GenBank/DDBJ databases">
        <title>Anaerobic phenanthrene biodegradation by a DNRA strain PheN6.</title>
        <authorList>
            <person name="Zhang Z."/>
        </authorList>
    </citation>
    <scope>NUCLEOTIDE SEQUENCE [LARGE SCALE GENOMIC DNA]</scope>
    <source>
        <strain evidence="2 3">PheN6</strain>
    </source>
</reference>
<name>A0ABT5GH19_9MICO</name>
<dbReference type="SUPFAM" id="SSF53474">
    <property type="entry name" value="alpha/beta-Hydrolases"/>
    <property type="match status" value="1"/>
</dbReference>
<keyword evidence="3" id="KW-1185">Reference proteome</keyword>
<gene>
    <name evidence="2" type="ORF">OO014_09580</name>
</gene>
<sequence>MTRTAGGDERRTRVGSVVVRSLHHLPRGSRGVADGLVVVLPGLGLVGYTLPTAADVAAEGVECAVLDVPGFGSAQPRTAEPELFSIASVAAEWVLRTAPDRPVVVLGHSTGAQAALWTALTLQSHRRALALVMAGPTFCPEHRRLPRLLAATPFAYRSDSPAEIDLREVARARLDLVRLIRSGLRDTPERNVRELAAPLTVVAGVHDAYAPRAWLAQLAKAAGRSARVRTAVLGGSHNNLYTHPAEVAGTTLLALDDARDWA</sequence>
<dbReference type="EMBL" id="JAPFQL010000035">
    <property type="protein sequence ID" value="MDC5697507.1"/>
    <property type="molecule type" value="Genomic_DNA"/>
</dbReference>